<reference evidence="3" key="1">
    <citation type="submission" date="2017-02" db="UniProtKB">
        <authorList>
            <consortium name="WormBaseParasite"/>
        </authorList>
    </citation>
    <scope>IDENTIFICATION</scope>
</reference>
<sequence>MYKINGGGVEYGIGEQHYQNYGGHLTSVLPKEKEDLILDEMRSIHFEVLLKNRKLRKFLASVVSDGNRFWGRCTEFCDKIDFGGAYMEFFAENDATMWWANESPVDHLSKFTRTDQGNVLCLGNMRWVLEPDTEILPYLSATHVSFNTGRIENYNNSRNDSHAC</sequence>
<proteinExistence type="predicted"/>
<gene>
    <name evidence="1" type="ORF">EVEC_LOCUS5242</name>
</gene>
<protein>
    <submittedName>
        <fullName evidence="3">SET domain-containing protein</fullName>
    </submittedName>
</protein>
<organism evidence="3">
    <name type="scientific">Enterobius vermicularis</name>
    <name type="common">Human pinworm</name>
    <dbReference type="NCBI Taxonomy" id="51028"/>
    <lineage>
        <taxon>Eukaryota</taxon>
        <taxon>Metazoa</taxon>
        <taxon>Ecdysozoa</taxon>
        <taxon>Nematoda</taxon>
        <taxon>Chromadorea</taxon>
        <taxon>Rhabditida</taxon>
        <taxon>Spirurina</taxon>
        <taxon>Oxyuridomorpha</taxon>
        <taxon>Oxyuroidea</taxon>
        <taxon>Oxyuridae</taxon>
        <taxon>Enterobius</taxon>
    </lineage>
</organism>
<evidence type="ECO:0000313" key="2">
    <source>
        <dbReference type="Proteomes" id="UP000274131"/>
    </source>
</evidence>
<dbReference type="AlphaFoldDB" id="A0A0N4V5W2"/>
<evidence type="ECO:0000313" key="1">
    <source>
        <dbReference type="EMBL" id="VDD90491.1"/>
    </source>
</evidence>
<keyword evidence="2" id="KW-1185">Reference proteome</keyword>
<dbReference type="WBParaSite" id="EVEC_0000563101-mRNA-1">
    <property type="protein sequence ID" value="EVEC_0000563101-mRNA-1"/>
    <property type="gene ID" value="EVEC_0000563101"/>
</dbReference>
<dbReference type="EMBL" id="UXUI01008100">
    <property type="protein sequence ID" value="VDD90491.1"/>
    <property type="molecule type" value="Genomic_DNA"/>
</dbReference>
<name>A0A0N4V5W2_ENTVE</name>
<evidence type="ECO:0000313" key="3">
    <source>
        <dbReference type="WBParaSite" id="EVEC_0000563101-mRNA-1"/>
    </source>
</evidence>
<reference evidence="1 2" key="2">
    <citation type="submission" date="2018-10" db="EMBL/GenBank/DDBJ databases">
        <authorList>
            <consortium name="Pathogen Informatics"/>
        </authorList>
    </citation>
    <scope>NUCLEOTIDE SEQUENCE [LARGE SCALE GENOMIC DNA]</scope>
</reference>
<accession>A0A0N4V5W2</accession>
<dbReference type="Proteomes" id="UP000274131">
    <property type="component" value="Unassembled WGS sequence"/>
</dbReference>